<dbReference type="STRING" id="996166.SAMN05192554_10263"/>
<dbReference type="InterPro" id="IPR029045">
    <property type="entry name" value="ClpP/crotonase-like_dom_sf"/>
</dbReference>
<evidence type="ECO:0000256" key="3">
    <source>
        <dbReference type="RuleBase" id="RU003707"/>
    </source>
</evidence>
<dbReference type="AlphaFoldDB" id="A0A1G9T0C9"/>
<evidence type="ECO:0000313" key="4">
    <source>
        <dbReference type="EMBL" id="SDM41100.1"/>
    </source>
</evidence>
<dbReference type="CDD" id="cd06558">
    <property type="entry name" value="crotonase-like"/>
    <property type="match status" value="1"/>
</dbReference>
<dbReference type="RefSeq" id="WP_089731307.1">
    <property type="nucleotide sequence ID" value="NZ_FNIA01000002.1"/>
</dbReference>
<organism evidence="4 5">
    <name type="scientific">Haloarchaeobius iranensis</name>
    <dbReference type="NCBI Taxonomy" id="996166"/>
    <lineage>
        <taxon>Archaea</taxon>
        <taxon>Methanobacteriati</taxon>
        <taxon>Methanobacteriota</taxon>
        <taxon>Stenosarchaea group</taxon>
        <taxon>Halobacteria</taxon>
        <taxon>Halobacteriales</taxon>
        <taxon>Halorubellaceae</taxon>
        <taxon>Haloarchaeobius</taxon>
    </lineage>
</organism>
<evidence type="ECO:0000313" key="5">
    <source>
        <dbReference type="Proteomes" id="UP000199370"/>
    </source>
</evidence>
<dbReference type="PANTHER" id="PTHR43459:SF1">
    <property type="entry name" value="EG:BACN32G11.4 PROTEIN"/>
    <property type="match status" value="1"/>
</dbReference>
<dbReference type="Gene3D" id="1.10.12.10">
    <property type="entry name" value="Lyase 2-enoyl-coa Hydratase, Chain A, domain 2"/>
    <property type="match status" value="1"/>
</dbReference>
<proteinExistence type="inferred from homology"/>
<dbReference type="InterPro" id="IPR001753">
    <property type="entry name" value="Enoyl-CoA_hydra/iso"/>
</dbReference>
<name>A0A1G9T0C9_9EURY</name>
<dbReference type="OrthoDB" id="27846at2157"/>
<accession>A0A1G9T0C9</accession>
<evidence type="ECO:0000256" key="1">
    <source>
        <dbReference type="ARBA" id="ARBA00005254"/>
    </source>
</evidence>
<dbReference type="InterPro" id="IPR018376">
    <property type="entry name" value="Enoyl-CoA_hyd/isom_CS"/>
</dbReference>
<gene>
    <name evidence="4" type="ORF">SAMN05192554_10263</name>
</gene>
<dbReference type="SUPFAM" id="SSF52096">
    <property type="entry name" value="ClpP/crotonase"/>
    <property type="match status" value="1"/>
</dbReference>
<sequence length="263" mass="27618">MSDAVLVDIEDGVATITLDEPDRRNAFSLDMSAGLRDALDEVEESDARCVVVEGAGEAFSAGGDVELMSQTATGAVPLDESVRTLEKTTSETMARVVAFPLPTVAKVDGPAVGAGANLAIACDVQLASEDAAIGFVFREVGLAVDAGTSYLLPRVVGTNVAKELVFTGEVLGAERAHELGLVNHVYDADEFDAEVAAFVERIASGPTVALRHSKRLIDEGLRRTVDEAMVAEATAQGLCFDTDDHAEGVTAFVESREPEFEGS</sequence>
<reference evidence="4 5" key="1">
    <citation type="submission" date="2016-10" db="EMBL/GenBank/DDBJ databases">
        <authorList>
            <person name="de Groot N.N."/>
        </authorList>
    </citation>
    <scope>NUCLEOTIDE SEQUENCE [LARGE SCALE GENOMIC DNA]</scope>
    <source>
        <strain evidence="5">EB21,IBRC-M 10013,KCTC 4048</strain>
    </source>
</reference>
<keyword evidence="2" id="KW-0456">Lyase</keyword>
<dbReference type="PANTHER" id="PTHR43459">
    <property type="entry name" value="ENOYL-COA HYDRATASE"/>
    <property type="match status" value="1"/>
</dbReference>
<evidence type="ECO:0000256" key="2">
    <source>
        <dbReference type="ARBA" id="ARBA00023239"/>
    </source>
</evidence>
<dbReference type="FunFam" id="1.10.12.10:FF:000001">
    <property type="entry name" value="Probable enoyl-CoA hydratase, mitochondrial"/>
    <property type="match status" value="1"/>
</dbReference>
<comment type="similarity">
    <text evidence="1 3">Belongs to the enoyl-CoA hydratase/isomerase family.</text>
</comment>
<dbReference type="Pfam" id="PF00378">
    <property type="entry name" value="ECH_1"/>
    <property type="match status" value="1"/>
</dbReference>
<protein>
    <submittedName>
        <fullName evidence="4">Enoyl-CoA hydratase/carnithine racemase</fullName>
    </submittedName>
</protein>
<keyword evidence="5" id="KW-1185">Reference proteome</keyword>
<dbReference type="Proteomes" id="UP000199370">
    <property type="component" value="Unassembled WGS sequence"/>
</dbReference>
<dbReference type="GO" id="GO:0016836">
    <property type="term" value="F:hydro-lyase activity"/>
    <property type="evidence" value="ECO:0007669"/>
    <property type="project" value="UniProtKB-ARBA"/>
</dbReference>
<dbReference type="InterPro" id="IPR014748">
    <property type="entry name" value="Enoyl-CoA_hydra_C"/>
</dbReference>
<dbReference type="Gene3D" id="3.90.226.10">
    <property type="entry name" value="2-enoyl-CoA Hydratase, Chain A, domain 1"/>
    <property type="match status" value="1"/>
</dbReference>
<dbReference type="PROSITE" id="PS00166">
    <property type="entry name" value="ENOYL_COA_HYDRATASE"/>
    <property type="match status" value="1"/>
</dbReference>
<dbReference type="EMBL" id="FNIA01000002">
    <property type="protein sequence ID" value="SDM41100.1"/>
    <property type="molecule type" value="Genomic_DNA"/>
</dbReference>